<proteinExistence type="predicted"/>
<sequence>MFVAIAAISFASCGDKTKPAPNADSTANDSAMNDSTVNDSTMNDSTANMADSAKTVK</sequence>
<keyword evidence="3" id="KW-1185">Reference proteome</keyword>
<dbReference type="PATRIC" id="fig|883158.3.peg.482"/>
<protein>
    <recommendedName>
        <fullName evidence="4">Entericidin</fullName>
    </recommendedName>
</protein>
<accession>H1Q0N3</accession>
<reference evidence="2 3" key="1">
    <citation type="submission" date="2011-12" db="EMBL/GenBank/DDBJ databases">
        <title>The Genome Sequence of Prevotella micans F0438.</title>
        <authorList>
            <consortium name="The Broad Institute Genome Sequencing Platform"/>
            <person name="Earl A."/>
            <person name="Ward D."/>
            <person name="Feldgarden M."/>
            <person name="Gevers D."/>
            <person name="Izard J."/>
            <person name="Baranova O.V."/>
            <person name="Blanton J.M."/>
            <person name="Wade W.G."/>
            <person name="Dewhirst F.E."/>
            <person name="Young S.K."/>
            <person name="Zeng Q."/>
            <person name="Gargeya S."/>
            <person name="Fitzgerald M."/>
            <person name="Haas B."/>
            <person name="Abouelleil A."/>
            <person name="Alvarado L."/>
            <person name="Arachchi H.M."/>
            <person name="Berlin A."/>
            <person name="Chapman S.B."/>
            <person name="Gearin G."/>
            <person name="Goldberg J."/>
            <person name="Griggs A."/>
            <person name="Gujja S."/>
            <person name="Hansen M."/>
            <person name="Heiman D."/>
            <person name="Howarth C."/>
            <person name="Larimer J."/>
            <person name="Lui A."/>
            <person name="MacDonald P.J.P."/>
            <person name="McCowen C."/>
            <person name="Montmayeur A."/>
            <person name="Murphy C."/>
            <person name="Neiman D."/>
            <person name="Pearson M."/>
            <person name="Priest M."/>
            <person name="Roberts A."/>
            <person name="Saif S."/>
            <person name="Shea T."/>
            <person name="Sisk P."/>
            <person name="Stolte C."/>
            <person name="Sykes S."/>
            <person name="Wortman J."/>
            <person name="Nusbaum C."/>
            <person name="Birren B."/>
        </authorList>
    </citation>
    <scope>NUCLEOTIDE SEQUENCE [LARGE SCALE GENOMIC DNA]</scope>
    <source>
        <strain evidence="2 3">F0438</strain>
    </source>
</reference>
<dbReference type="EMBL" id="AGWK01000017">
    <property type="protein sequence ID" value="EHO73455.1"/>
    <property type="molecule type" value="Genomic_DNA"/>
</dbReference>
<comment type="caution">
    <text evidence="2">The sequence shown here is derived from an EMBL/GenBank/DDBJ whole genome shotgun (WGS) entry which is preliminary data.</text>
</comment>
<evidence type="ECO:0000256" key="1">
    <source>
        <dbReference type="SAM" id="MobiDB-lite"/>
    </source>
</evidence>
<feature type="compositionally biased region" description="Polar residues" evidence="1">
    <location>
        <begin position="23"/>
        <end position="49"/>
    </location>
</feature>
<name>H1Q0N3_9BACT</name>
<organism evidence="2 3">
    <name type="scientific">Prevotella micans F0438</name>
    <dbReference type="NCBI Taxonomy" id="883158"/>
    <lineage>
        <taxon>Bacteria</taxon>
        <taxon>Pseudomonadati</taxon>
        <taxon>Bacteroidota</taxon>
        <taxon>Bacteroidia</taxon>
        <taxon>Bacteroidales</taxon>
        <taxon>Prevotellaceae</taxon>
        <taxon>Prevotella</taxon>
    </lineage>
</organism>
<dbReference type="Proteomes" id="UP000016023">
    <property type="component" value="Unassembled WGS sequence"/>
</dbReference>
<dbReference type="STRING" id="883158.HMPREF9140_00471"/>
<gene>
    <name evidence="2" type="ORF">HMPREF9140_00471</name>
</gene>
<dbReference type="AlphaFoldDB" id="H1Q0N3"/>
<feature type="region of interest" description="Disordered" evidence="1">
    <location>
        <begin position="13"/>
        <end position="57"/>
    </location>
</feature>
<dbReference type="HOGENOM" id="CLU_183540_0_1_10"/>
<evidence type="ECO:0008006" key="4">
    <source>
        <dbReference type="Google" id="ProtNLM"/>
    </source>
</evidence>
<evidence type="ECO:0000313" key="3">
    <source>
        <dbReference type="Proteomes" id="UP000016023"/>
    </source>
</evidence>
<evidence type="ECO:0000313" key="2">
    <source>
        <dbReference type="EMBL" id="EHO73455.1"/>
    </source>
</evidence>